<dbReference type="GO" id="GO:0015093">
    <property type="term" value="F:ferrous iron transmembrane transporter activity"/>
    <property type="evidence" value="ECO:0007669"/>
    <property type="project" value="TreeGrafter"/>
</dbReference>
<evidence type="ECO:0000313" key="7">
    <source>
        <dbReference type="EMBL" id="OGG52990.1"/>
    </source>
</evidence>
<dbReference type="STRING" id="1798480.A2851_02915"/>
<feature type="transmembrane region" description="Helical" evidence="6">
    <location>
        <begin position="147"/>
        <end position="168"/>
    </location>
</feature>
<gene>
    <name evidence="7" type="ORF">A2851_02915</name>
</gene>
<keyword evidence="5 6" id="KW-0472">Membrane</keyword>
<dbReference type="Proteomes" id="UP000176863">
    <property type="component" value="Unassembled WGS sequence"/>
</dbReference>
<evidence type="ECO:0000256" key="1">
    <source>
        <dbReference type="ARBA" id="ARBA00004141"/>
    </source>
</evidence>
<accession>A0A1F6CV80</accession>
<dbReference type="InterPro" id="IPR004923">
    <property type="entry name" value="FTR1/Fip1/EfeU"/>
</dbReference>
<keyword evidence="4 6" id="KW-1133">Transmembrane helix</keyword>
<evidence type="ECO:0000313" key="8">
    <source>
        <dbReference type="Proteomes" id="UP000176863"/>
    </source>
</evidence>
<evidence type="ECO:0000256" key="6">
    <source>
        <dbReference type="SAM" id="Phobius"/>
    </source>
</evidence>
<feature type="transmembrane region" description="Helical" evidence="6">
    <location>
        <begin position="233"/>
        <end position="258"/>
    </location>
</feature>
<evidence type="ECO:0000256" key="5">
    <source>
        <dbReference type="ARBA" id="ARBA00023136"/>
    </source>
</evidence>
<organism evidence="7 8">
    <name type="scientific">Candidatus Kaiserbacteria bacterium RIFCSPHIGHO2_01_FULL_53_29</name>
    <dbReference type="NCBI Taxonomy" id="1798480"/>
    <lineage>
        <taxon>Bacteria</taxon>
        <taxon>Candidatus Kaiseribacteriota</taxon>
    </lineage>
</organism>
<dbReference type="EMBL" id="MFKT01000020">
    <property type="protein sequence ID" value="OGG52990.1"/>
    <property type="molecule type" value="Genomic_DNA"/>
</dbReference>
<evidence type="ECO:0000256" key="4">
    <source>
        <dbReference type="ARBA" id="ARBA00022989"/>
    </source>
</evidence>
<dbReference type="PANTHER" id="PTHR31632:SF2">
    <property type="entry name" value="PLASMA MEMBRANE IRON PERMEASE"/>
    <property type="match status" value="1"/>
</dbReference>
<evidence type="ECO:0008006" key="9">
    <source>
        <dbReference type="Google" id="ProtNLM"/>
    </source>
</evidence>
<comment type="similarity">
    <text evidence="2">Belongs to the oxidase-dependent Fe transporter (OFeT) (TC 9.A.10.1) family.</text>
</comment>
<comment type="caution">
    <text evidence="7">The sequence shown here is derived from an EMBL/GenBank/DDBJ whole genome shotgun (WGS) entry which is preliminary data.</text>
</comment>
<feature type="transmembrane region" description="Helical" evidence="6">
    <location>
        <begin position="41"/>
        <end position="63"/>
    </location>
</feature>
<dbReference type="GO" id="GO:0033573">
    <property type="term" value="C:high-affinity iron permease complex"/>
    <property type="evidence" value="ECO:0007669"/>
    <property type="project" value="InterPro"/>
</dbReference>
<reference evidence="7 8" key="1">
    <citation type="journal article" date="2016" name="Nat. Commun.">
        <title>Thousands of microbial genomes shed light on interconnected biogeochemical processes in an aquifer system.</title>
        <authorList>
            <person name="Anantharaman K."/>
            <person name="Brown C.T."/>
            <person name="Hug L.A."/>
            <person name="Sharon I."/>
            <person name="Castelle C.J."/>
            <person name="Probst A.J."/>
            <person name="Thomas B.C."/>
            <person name="Singh A."/>
            <person name="Wilkins M.J."/>
            <person name="Karaoz U."/>
            <person name="Brodie E.L."/>
            <person name="Williams K.H."/>
            <person name="Hubbard S.S."/>
            <person name="Banfield J.F."/>
        </authorList>
    </citation>
    <scope>NUCLEOTIDE SEQUENCE [LARGE SCALE GENOMIC DNA]</scope>
</reference>
<feature type="transmembrane region" description="Helical" evidence="6">
    <location>
        <begin position="69"/>
        <end position="90"/>
    </location>
</feature>
<sequence>MFPSLLITSREALEAAMVVGIVLTFLAKTDQTFFKKYVWSGIGIGILAAALLALILELFFSGFEGPAEMLFEGILMFVTAGFISWMIMWVHRQKDVAKRIKERVAEHASKGYGLGIFILVATSVFREGTEVVLYLKASAVVGQSGQLVGAFLGIAVAVLIGYALFRFALKADLSVVFNVTSIFLIMFAAGLVAHGVHEFQELGALPIFAFDPVFNISHILDHHSTVGSFLRTLFGYTSTPTLLELLSYASFVAGILWLKRITDSILLNPAR</sequence>
<dbReference type="Pfam" id="PF03239">
    <property type="entry name" value="FTR1"/>
    <property type="match status" value="1"/>
</dbReference>
<name>A0A1F6CV80_9BACT</name>
<proteinExistence type="inferred from homology"/>
<feature type="transmembrane region" description="Helical" evidence="6">
    <location>
        <begin position="111"/>
        <end position="135"/>
    </location>
</feature>
<evidence type="ECO:0000256" key="3">
    <source>
        <dbReference type="ARBA" id="ARBA00022692"/>
    </source>
</evidence>
<evidence type="ECO:0000256" key="2">
    <source>
        <dbReference type="ARBA" id="ARBA00008333"/>
    </source>
</evidence>
<dbReference type="PANTHER" id="PTHR31632">
    <property type="entry name" value="IRON TRANSPORTER FTH1"/>
    <property type="match status" value="1"/>
</dbReference>
<dbReference type="AlphaFoldDB" id="A0A1F6CV80"/>
<keyword evidence="3 6" id="KW-0812">Transmembrane</keyword>
<protein>
    <recommendedName>
        <fullName evidence="9">High-affinity iron transporter</fullName>
    </recommendedName>
</protein>
<comment type="subcellular location">
    <subcellularLocation>
        <location evidence="1">Membrane</location>
        <topology evidence="1">Multi-pass membrane protein</topology>
    </subcellularLocation>
</comment>
<feature type="transmembrane region" description="Helical" evidence="6">
    <location>
        <begin position="175"/>
        <end position="196"/>
    </location>
</feature>